<dbReference type="Gene3D" id="3.30.450.40">
    <property type="match status" value="1"/>
</dbReference>
<keyword evidence="6 14" id="KW-0808">Transferase</keyword>
<dbReference type="InterPro" id="IPR029016">
    <property type="entry name" value="GAF-like_dom_sf"/>
</dbReference>
<dbReference type="InterPro" id="IPR003594">
    <property type="entry name" value="HATPase_dom"/>
</dbReference>
<comment type="catalytic activity">
    <reaction evidence="1 14">
        <text>ATP + protein L-histidine = ADP + protein N-phospho-L-histidine.</text>
        <dbReference type="EC" id="2.7.13.3"/>
    </reaction>
</comment>
<reference evidence="20" key="1">
    <citation type="submission" date="2017-05" db="EMBL/GenBank/DDBJ databases">
        <title>Complete and WGS of Bordetella genogroups.</title>
        <authorList>
            <person name="Spilker T."/>
            <person name="Lipuma J."/>
        </authorList>
    </citation>
    <scope>NUCLEOTIDE SEQUENCE [LARGE SCALE GENOMIC DNA]</scope>
    <source>
        <strain evidence="20">AU8256</strain>
    </source>
</reference>
<proteinExistence type="predicted"/>
<keyword evidence="13 14" id="KW-0472">Membrane</keyword>
<evidence type="ECO:0000313" key="20">
    <source>
        <dbReference type="Proteomes" id="UP000215633"/>
    </source>
</evidence>
<dbReference type="InterPro" id="IPR036890">
    <property type="entry name" value="HATPase_C_sf"/>
</dbReference>
<dbReference type="SUPFAM" id="SSF55874">
    <property type="entry name" value="ATPase domain of HSP90 chaperone/DNA topoisomerase II/histidine kinase"/>
    <property type="match status" value="1"/>
</dbReference>
<dbReference type="Gene3D" id="1.20.120.960">
    <property type="entry name" value="Histidine kinase NarX, sensor domain"/>
    <property type="match status" value="1"/>
</dbReference>
<dbReference type="InterPro" id="IPR005467">
    <property type="entry name" value="His_kinase_dom"/>
</dbReference>
<evidence type="ECO:0000256" key="2">
    <source>
        <dbReference type="ARBA" id="ARBA00004429"/>
    </source>
</evidence>
<evidence type="ECO:0000256" key="12">
    <source>
        <dbReference type="ARBA" id="ARBA00023012"/>
    </source>
</evidence>
<dbReference type="Pfam" id="PF02518">
    <property type="entry name" value="HATPase_c"/>
    <property type="match status" value="1"/>
</dbReference>
<evidence type="ECO:0000256" key="10">
    <source>
        <dbReference type="ARBA" id="ARBA00022840"/>
    </source>
</evidence>
<dbReference type="GO" id="GO:0005886">
    <property type="term" value="C:plasma membrane"/>
    <property type="evidence" value="ECO:0007669"/>
    <property type="project" value="UniProtKB-SubCell"/>
</dbReference>
<dbReference type="Pfam" id="PF13675">
    <property type="entry name" value="PilJ"/>
    <property type="match status" value="1"/>
</dbReference>
<keyword evidence="12 14" id="KW-0902">Two-component regulatory system</keyword>
<comment type="caution">
    <text evidence="19">The sequence shown here is derived from an EMBL/GenBank/DDBJ whole genome shotgun (WGS) entry which is preliminary data.</text>
</comment>
<keyword evidence="3 14" id="KW-1003">Cell membrane</keyword>
<dbReference type="GO" id="GO:0005524">
    <property type="term" value="F:ATP binding"/>
    <property type="evidence" value="ECO:0007669"/>
    <property type="project" value="UniProtKB-UniRule"/>
</dbReference>
<keyword evidence="11 16" id="KW-1133">Transmembrane helix</keyword>
<dbReference type="Pfam" id="PF00672">
    <property type="entry name" value="HAMP"/>
    <property type="match status" value="1"/>
</dbReference>
<dbReference type="SMART" id="SM00387">
    <property type="entry name" value="HATPase_c"/>
    <property type="match status" value="1"/>
</dbReference>
<dbReference type="Gene3D" id="3.30.565.10">
    <property type="entry name" value="Histidine kinase-like ATPase, C-terminal domain"/>
    <property type="match status" value="1"/>
</dbReference>
<feature type="domain" description="Histidine kinase" evidence="17">
    <location>
        <begin position="447"/>
        <end position="641"/>
    </location>
</feature>
<dbReference type="SMART" id="SM00065">
    <property type="entry name" value="GAF"/>
    <property type="match status" value="1"/>
</dbReference>
<dbReference type="InterPro" id="IPR029095">
    <property type="entry name" value="NarX-like_N"/>
</dbReference>
<dbReference type="GO" id="GO:0046983">
    <property type="term" value="F:protein dimerization activity"/>
    <property type="evidence" value="ECO:0007669"/>
    <property type="project" value="UniProtKB-UniRule"/>
</dbReference>
<dbReference type="Pfam" id="PF13185">
    <property type="entry name" value="GAF_2"/>
    <property type="match status" value="1"/>
</dbReference>
<evidence type="ECO:0000259" key="17">
    <source>
        <dbReference type="PROSITE" id="PS50109"/>
    </source>
</evidence>
<dbReference type="SMART" id="SM00304">
    <property type="entry name" value="HAMP"/>
    <property type="match status" value="1"/>
</dbReference>
<dbReference type="AlphaFoldDB" id="A0A261V6P9"/>
<keyword evidence="15" id="KW-0175">Coiled coil</keyword>
<keyword evidence="10 14" id="KW-0067">ATP-binding</keyword>
<dbReference type="RefSeq" id="WP_094808094.1">
    <property type="nucleotide sequence ID" value="NZ_NEVT01000009.1"/>
</dbReference>
<evidence type="ECO:0000256" key="3">
    <source>
        <dbReference type="ARBA" id="ARBA00022475"/>
    </source>
</evidence>
<dbReference type="PANTHER" id="PTHR24421">
    <property type="entry name" value="NITRATE/NITRITE SENSOR PROTEIN NARX-RELATED"/>
    <property type="match status" value="1"/>
</dbReference>
<dbReference type="PANTHER" id="PTHR24421:SF10">
    <property type="entry name" value="NITRATE_NITRITE SENSOR PROTEIN NARQ"/>
    <property type="match status" value="1"/>
</dbReference>
<feature type="transmembrane region" description="Helical" evidence="16">
    <location>
        <begin position="181"/>
        <end position="201"/>
    </location>
</feature>
<evidence type="ECO:0000256" key="15">
    <source>
        <dbReference type="SAM" id="Coils"/>
    </source>
</evidence>
<dbReference type="InterPro" id="IPR042295">
    <property type="entry name" value="NarX-like_N_sf"/>
</dbReference>
<feature type="domain" description="HAMP" evidence="18">
    <location>
        <begin position="199"/>
        <end position="251"/>
    </location>
</feature>
<evidence type="ECO:0000256" key="13">
    <source>
        <dbReference type="ARBA" id="ARBA00023136"/>
    </source>
</evidence>
<evidence type="ECO:0000256" key="8">
    <source>
        <dbReference type="ARBA" id="ARBA00022741"/>
    </source>
</evidence>
<evidence type="ECO:0000256" key="11">
    <source>
        <dbReference type="ARBA" id="ARBA00022989"/>
    </source>
</evidence>
<dbReference type="PROSITE" id="PS50109">
    <property type="entry name" value="HIS_KIN"/>
    <property type="match status" value="1"/>
</dbReference>
<gene>
    <name evidence="19" type="ORF">CAL24_23785</name>
</gene>
<evidence type="ECO:0000259" key="18">
    <source>
        <dbReference type="PROSITE" id="PS50885"/>
    </source>
</evidence>
<dbReference type="GO" id="GO:0000155">
    <property type="term" value="F:phosphorelay sensor kinase activity"/>
    <property type="evidence" value="ECO:0007669"/>
    <property type="project" value="UniProtKB-UniRule"/>
</dbReference>
<feature type="coiled-coil region" evidence="15">
    <location>
        <begin position="243"/>
        <end position="270"/>
    </location>
</feature>
<dbReference type="InterPro" id="IPR003018">
    <property type="entry name" value="GAF"/>
</dbReference>
<dbReference type="InterPro" id="IPR050482">
    <property type="entry name" value="Sensor_HK_TwoCompSys"/>
</dbReference>
<dbReference type="Gene3D" id="1.20.5.1930">
    <property type="match status" value="1"/>
</dbReference>
<evidence type="ECO:0000256" key="1">
    <source>
        <dbReference type="ARBA" id="ARBA00000085"/>
    </source>
</evidence>
<comment type="subcellular location">
    <subcellularLocation>
        <location evidence="2">Cell inner membrane</location>
        <topology evidence="2">Multi-pass membrane protein</topology>
    </subcellularLocation>
</comment>
<accession>A0A261V6P9</accession>
<evidence type="ECO:0000256" key="16">
    <source>
        <dbReference type="SAM" id="Phobius"/>
    </source>
</evidence>
<keyword evidence="4 14" id="KW-0997">Cell inner membrane</keyword>
<dbReference type="InterPro" id="IPR011712">
    <property type="entry name" value="Sig_transdc_His_kin_sub3_dim/P"/>
</dbReference>
<protein>
    <recommendedName>
        <fullName evidence="14">Sensor protein</fullName>
        <ecNumber evidence="14">2.7.13.3</ecNumber>
    </recommendedName>
</protein>
<dbReference type="EMBL" id="NEVT01000009">
    <property type="protein sequence ID" value="OZI69826.1"/>
    <property type="molecule type" value="Genomic_DNA"/>
</dbReference>
<dbReference type="EC" id="2.7.13.3" evidence="14"/>
<keyword evidence="5" id="KW-0597">Phosphoprotein</keyword>
<dbReference type="SUPFAM" id="SSF158472">
    <property type="entry name" value="HAMP domain-like"/>
    <property type="match status" value="1"/>
</dbReference>
<dbReference type="InterPro" id="IPR016380">
    <property type="entry name" value="Sig_transdc_His_kin_NarX/NarQ"/>
</dbReference>
<evidence type="ECO:0000256" key="14">
    <source>
        <dbReference type="PIRNR" id="PIRNR003167"/>
    </source>
</evidence>
<keyword evidence="20" id="KW-1185">Reference proteome</keyword>
<dbReference type="Gene3D" id="6.10.340.10">
    <property type="match status" value="1"/>
</dbReference>
<evidence type="ECO:0000256" key="5">
    <source>
        <dbReference type="ARBA" id="ARBA00022553"/>
    </source>
</evidence>
<evidence type="ECO:0000313" key="19">
    <source>
        <dbReference type="EMBL" id="OZI69826.1"/>
    </source>
</evidence>
<dbReference type="PIRSF" id="PIRSF003167">
    <property type="entry name" value="STHK_NarX/NarQ"/>
    <property type="match status" value="1"/>
</dbReference>
<keyword evidence="8 14" id="KW-0547">Nucleotide-binding</keyword>
<dbReference type="SUPFAM" id="SSF55781">
    <property type="entry name" value="GAF domain-like"/>
    <property type="match status" value="1"/>
</dbReference>
<evidence type="ECO:0000256" key="9">
    <source>
        <dbReference type="ARBA" id="ARBA00022777"/>
    </source>
</evidence>
<dbReference type="InterPro" id="IPR003660">
    <property type="entry name" value="HAMP_dom"/>
</dbReference>
<organism evidence="19 20">
    <name type="scientific">Bordetella genomosp. 2</name>
    <dbReference type="NCBI Taxonomy" id="1983456"/>
    <lineage>
        <taxon>Bacteria</taxon>
        <taxon>Pseudomonadati</taxon>
        <taxon>Pseudomonadota</taxon>
        <taxon>Betaproteobacteria</taxon>
        <taxon>Burkholderiales</taxon>
        <taxon>Alcaligenaceae</taxon>
        <taxon>Bordetella</taxon>
    </lineage>
</organism>
<evidence type="ECO:0000256" key="4">
    <source>
        <dbReference type="ARBA" id="ARBA00022519"/>
    </source>
</evidence>
<dbReference type="PROSITE" id="PS50885">
    <property type="entry name" value="HAMP"/>
    <property type="match status" value="1"/>
</dbReference>
<keyword evidence="9 14" id="KW-0418">Kinase</keyword>
<sequence length="645" mass="71259">MTASEFPVGPDGLPTLRDRLPTRIIASSLFALAVVLSMVAWTLWLSWGLEGAGAAINDTGSLRMMANRVSVELMQPGPDRAERVGAIVQAQDDTLALLARGNPSRPLFLPADPAIRDQLGVVTRLWNDTLKPAAAQAQRDDDMTAYLAAMPVFVAEADKLVRMIELDNADKTASLRLSQGVLAGIGSVGTVAMIYLLYLWIISPVLRLRDGLQRMTAGEFSTRLPVETRDEFGLLARGFNLMADKLETLYRDLEDRVRQKTAELEAQNRDIGALYDMAAFLNQPNSIEAMCRGFLQRVMRQFGAEGGSVRALDTSDERLSILVAEGLSAELTEAERCMQADGCYCGVATQQGMQVIRDLRGVAPASGGLHCANEGFVSLAVFRIVARDEVLGSFSLHFRNARQVSTAETQLLETLGQHLGVALENRRLDAKARQLAVVRERNLMAQGLHDSIAQGLNFLKLQLQLLDDALERGDQDDLREIVPLLRTGVEESYQDVRELLVNFRTKLDQGELPDAIEEAVLRFQRQTGIEVELDVEYGNDRPLAPEQQLQVLFILQEALSNVRKHAQARHVRVALRNDRDFEMEVVDDGVGYDPEEVGQRGECHIGLHIMRERAARLNAVIKLTSRPGAGATVQLVLPRTERRAA</sequence>
<evidence type="ECO:0000256" key="7">
    <source>
        <dbReference type="ARBA" id="ARBA00022692"/>
    </source>
</evidence>
<dbReference type="CDD" id="cd06225">
    <property type="entry name" value="HAMP"/>
    <property type="match status" value="1"/>
</dbReference>
<feature type="transmembrane region" description="Helical" evidence="16">
    <location>
        <begin position="24"/>
        <end position="44"/>
    </location>
</feature>
<evidence type="ECO:0000256" key="6">
    <source>
        <dbReference type="ARBA" id="ARBA00022679"/>
    </source>
</evidence>
<name>A0A261V6P9_9BORD</name>
<dbReference type="CDD" id="cd16917">
    <property type="entry name" value="HATPase_UhpB-NarQ-NarX-like"/>
    <property type="match status" value="1"/>
</dbReference>
<dbReference type="Proteomes" id="UP000215633">
    <property type="component" value="Unassembled WGS sequence"/>
</dbReference>
<dbReference type="Pfam" id="PF07730">
    <property type="entry name" value="HisKA_3"/>
    <property type="match status" value="1"/>
</dbReference>
<keyword evidence="7 16" id="KW-0812">Transmembrane</keyword>